<feature type="region of interest" description="Disordered" evidence="3">
    <location>
        <begin position="953"/>
        <end position="984"/>
    </location>
</feature>
<dbReference type="GO" id="GO:0003723">
    <property type="term" value="F:RNA binding"/>
    <property type="evidence" value="ECO:0007669"/>
    <property type="project" value="UniProtKB-UniRule"/>
</dbReference>
<dbReference type="CDD" id="cd00590">
    <property type="entry name" value="RRM_SF"/>
    <property type="match status" value="2"/>
</dbReference>
<evidence type="ECO:0000259" key="4">
    <source>
        <dbReference type="PROSITE" id="PS50102"/>
    </source>
</evidence>
<feature type="compositionally biased region" description="Polar residues" evidence="3">
    <location>
        <begin position="275"/>
        <end position="290"/>
    </location>
</feature>
<dbReference type="AlphaFoldDB" id="A0A976FP25"/>
<reference evidence="5 6" key="1">
    <citation type="journal article" date="2021" name="Genome Biol.">
        <title>AFLAP: assembly-free linkage analysis pipeline using k-mers from genome sequencing data.</title>
        <authorList>
            <person name="Fletcher K."/>
            <person name="Zhang L."/>
            <person name="Gil J."/>
            <person name="Han R."/>
            <person name="Cavanaugh K."/>
            <person name="Michelmore R."/>
        </authorList>
    </citation>
    <scope>NUCLEOTIDE SEQUENCE [LARGE SCALE GENOMIC DNA]</scope>
    <source>
        <strain evidence="5 6">SF5</strain>
    </source>
</reference>
<keyword evidence="1 2" id="KW-0694">RNA-binding</keyword>
<feature type="compositionally biased region" description="Basic and acidic residues" evidence="3">
    <location>
        <begin position="95"/>
        <end position="124"/>
    </location>
</feature>
<dbReference type="PANTHER" id="PTHR48027">
    <property type="entry name" value="HETEROGENEOUS NUCLEAR RIBONUCLEOPROTEIN 87F-RELATED"/>
    <property type="match status" value="1"/>
</dbReference>
<dbReference type="GeneID" id="94349518"/>
<protein>
    <recommendedName>
        <fullName evidence="4">RRM domain-containing protein</fullName>
    </recommendedName>
</protein>
<feature type="region of interest" description="Disordered" evidence="3">
    <location>
        <begin position="275"/>
        <end position="294"/>
    </location>
</feature>
<proteinExistence type="predicted"/>
<dbReference type="RefSeq" id="XP_067819876.1">
    <property type="nucleotide sequence ID" value="XM_067963847.1"/>
</dbReference>
<organism evidence="5 6">
    <name type="scientific">Bremia lactucae</name>
    <name type="common">Lettuce downy mildew</name>
    <dbReference type="NCBI Taxonomy" id="4779"/>
    <lineage>
        <taxon>Eukaryota</taxon>
        <taxon>Sar</taxon>
        <taxon>Stramenopiles</taxon>
        <taxon>Oomycota</taxon>
        <taxon>Peronosporomycetes</taxon>
        <taxon>Peronosporales</taxon>
        <taxon>Peronosporaceae</taxon>
        <taxon>Bremia</taxon>
    </lineage>
</organism>
<feature type="region of interest" description="Disordered" evidence="3">
    <location>
        <begin position="399"/>
        <end position="429"/>
    </location>
</feature>
<dbReference type="Pfam" id="PF00076">
    <property type="entry name" value="RRM_1"/>
    <property type="match status" value="1"/>
</dbReference>
<feature type="domain" description="RRM" evidence="4">
    <location>
        <begin position="9"/>
        <end position="86"/>
    </location>
</feature>
<dbReference type="InterPro" id="IPR000504">
    <property type="entry name" value="RRM_dom"/>
</dbReference>
<dbReference type="SMART" id="SM00360">
    <property type="entry name" value="RRM"/>
    <property type="match status" value="3"/>
</dbReference>
<sequence>MDSRKSELCRLFIVCGRNCKEDELRALFSPCGAIKHLHLVLDRSKKSRGFAFLQYENSSNAVKAIEKLDHLELQDGHILKVTAAKERPAGGNGKQKRDQHAQQGLDEKAKEKIQEDEKSIDARLHGKRQRSSPPIYSLSRKPRRVVPSFVLENGQLDEYGCDNATLTRLKMKSSDDEVPLPNIMTKSNFPDVCQTNVAIVMHMMISAIEQIETHKVASSKSFFTYKRVSTSLSDVYAQMHDARISAPKESIKKETSAHSLASSIRSVSLAPASITNQGSQFESPDTTLVQASKDVERKDGIFSSHLRRRRDNSIDSGSSLEDGMGGGRVRRKRSNRTQLPNPTIKDQICASLHMLSPPKNISMTKRNGPIRISMPLVDIKAENTPKLVCKLQSSDNAIKESNRLQKQQGTQGKSLCDGRPEDAEFSRRSAANKSKLCKNVQDIKGEFRSDAVKSKRTKLFFTSTYKLTQQEVEAIFGAYGDLESAKLVKTFGRIKTMAYICYSKLLGARVSLKCDVKPCTAAFVVKSFREESCQGNADLERSESMTLSFAHVIDDLHIRQRRKVLPVKKELDCLSNASFSSSLANSAAPSAMLSNENGRLWVLLLYDRFLATHMLSSVVSSFQGMEFVDIKVIKSSGEAQGVAFVKFNSEANAENAAIQLHHMELPLGSGKFMQATVVLAPSQFSATHGNISSSSDESMRIDFPTDKCIVTGSSEDLDLRAVEAQFAHLMRSSKHTQAREGHYSRYCTSTPFQKRKTPSLPIMVRLAHPSGYHAPMSMEYHTMSSTAYPPPYPPLPPPFLTNANYWPGNYHHFSHPDNFGRHISGWMDVASYYQGRNSFHRSSKQGGKKTSASLSVCNKSRCERSSSMELDVEESKSSCGNRTSVVIHISTSERLELAMLLSALQHFSGIESLAKDGTGHVVNFTNEVQALEALRKLDGTLCGGQRLRVVRITSSRHRGAGGGKPRTGSSGRRKRQRIDLRSRK</sequence>
<dbReference type="EMBL" id="SHOA02000014">
    <property type="protein sequence ID" value="TDH70377.1"/>
    <property type="molecule type" value="Genomic_DNA"/>
</dbReference>
<keyword evidence="6" id="KW-1185">Reference proteome</keyword>
<dbReference type="InterPro" id="IPR052462">
    <property type="entry name" value="SLIRP/GR-RBP-like"/>
</dbReference>
<evidence type="ECO:0000256" key="3">
    <source>
        <dbReference type="SAM" id="MobiDB-lite"/>
    </source>
</evidence>
<feature type="region of interest" description="Disordered" evidence="3">
    <location>
        <begin position="299"/>
        <end position="343"/>
    </location>
</feature>
<name>A0A976FP25_BRELC</name>
<comment type="caution">
    <text evidence="5">The sequence shown here is derived from an EMBL/GenBank/DDBJ whole genome shotgun (WGS) entry which is preliminary data.</text>
</comment>
<evidence type="ECO:0000256" key="1">
    <source>
        <dbReference type="ARBA" id="ARBA00022884"/>
    </source>
</evidence>
<feature type="compositionally biased region" description="Basic and acidic residues" evidence="3">
    <location>
        <begin position="416"/>
        <end position="427"/>
    </location>
</feature>
<dbReference type="OrthoDB" id="439808at2759"/>
<evidence type="ECO:0000313" key="5">
    <source>
        <dbReference type="EMBL" id="TDH70377.1"/>
    </source>
</evidence>
<accession>A0A976FP25</accession>
<dbReference type="KEGG" id="blac:94349518"/>
<feature type="region of interest" description="Disordered" evidence="3">
    <location>
        <begin position="86"/>
        <end position="138"/>
    </location>
</feature>
<dbReference type="InterPro" id="IPR035979">
    <property type="entry name" value="RBD_domain_sf"/>
</dbReference>
<gene>
    <name evidence="5" type="ORF">CCR75_005772</name>
</gene>
<evidence type="ECO:0000256" key="2">
    <source>
        <dbReference type="PROSITE-ProRule" id="PRU00176"/>
    </source>
</evidence>
<dbReference type="Proteomes" id="UP000294530">
    <property type="component" value="Unassembled WGS sequence"/>
</dbReference>
<dbReference type="InterPro" id="IPR012677">
    <property type="entry name" value="Nucleotide-bd_a/b_plait_sf"/>
</dbReference>
<feature type="compositionally biased region" description="Polar residues" evidence="3">
    <location>
        <begin position="404"/>
        <end position="413"/>
    </location>
</feature>
<dbReference type="Gene3D" id="3.30.70.330">
    <property type="match status" value="2"/>
</dbReference>
<evidence type="ECO:0000313" key="6">
    <source>
        <dbReference type="Proteomes" id="UP000294530"/>
    </source>
</evidence>
<dbReference type="SUPFAM" id="SSF54928">
    <property type="entry name" value="RNA-binding domain, RBD"/>
    <property type="match status" value="3"/>
</dbReference>
<dbReference type="PROSITE" id="PS50102">
    <property type="entry name" value="RRM"/>
    <property type="match status" value="1"/>
</dbReference>